<protein>
    <submittedName>
        <fullName evidence="9">Uncharacterized protein</fullName>
    </submittedName>
</protein>
<organism evidence="9 10">
    <name type="scientific">Ostreobium quekettii</name>
    <dbReference type="NCBI Taxonomy" id="121088"/>
    <lineage>
        <taxon>Eukaryota</taxon>
        <taxon>Viridiplantae</taxon>
        <taxon>Chlorophyta</taxon>
        <taxon>core chlorophytes</taxon>
        <taxon>Ulvophyceae</taxon>
        <taxon>TCBD clade</taxon>
        <taxon>Bryopsidales</taxon>
        <taxon>Ostreobineae</taxon>
        <taxon>Ostreobiaceae</taxon>
        <taxon>Ostreobium</taxon>
    </lineage>
</organism>
<evidence type="ECO:0000256" key="1">
    <source>
        <dbReference type="ARBA" id="ARBA00004651"/>
    </source>
</evidence>
<keyword evidence="2" id="KW-0813">Transport</keyword>
<keyword evidence="6 8" id="KW-0472">Membrane</keyword>
<dbReference type="InterPro" id="IPR052017">
    <property type="entry name" value="TSUP"/>
</dbReference>
<dbReference type="OrthoDB" id="10523218at2759"/>
<comment type="caution">
    <text evidence="9">The sequence shown here is derived from an EMBL/GenBank/DDBJ whole genome shotgun (WGS) entry which is preliminary data.</text>
</comment>
<dbReference type="Pfam" id="PF01925">
    <property type="entry name" value="TauE"/>
    <property type="match status" value="1"/>
</dbReference>
<evidence type="ECO:0000256" key="4">
    <source>
        <dbReference type="ARBA" id="ARBA00022692"/>
    </source>
</evidence>
<accession>A0A8S1IU91</accession>
<dbReference type="PANTHER" id="PTHR30269">
    <property type="entry name" value="TRANSMEMBRANE PROTEIN YFCA"/>
    <property type="match status" value="1"/>
</dbReference>
<comment type="subcellular location">
    <subcellularLocation>
        <location evidence="1">Cell membrane</location>
        <topology evidence="1">Multi-pass membrane protein</topology>
    </subcellularLocation>
</comment>
<dbReference type="AlphaFoldDB" id="A0A8S1IU91"/>
<evidence type="ECO:0000256" key="5">
    <source>
        <dbReference type="ARBA" id="ARBA00022989"/>
    </source>
</evidence>
<feature type="transmembrane region" description="Helical" evidence="8">
    <location>
        <begin position="176"/>
        <end position="204"/>
    </location>
</feature>
<dbReference type="GO" id="GO:0005886">
    <property type="term" value="C:plasma membrane"/>
    <property type="evidence" value="ECO:0007669"/>
    <property type="project" value="UniProtKB-SubCell"/>
</dbReference>
<keyword evidence="4 8" id="KW-0812">Transmembrane</keyword>
<evidence type="ECO:0000313" key="9">
    <source>
        <dbReference type="EMBL" id="CAD7698493.1"/>
    </source>
</evidence>
<keyword evidence="5 8" id="KW-1133">Transmembrane helix</keyword>
<evidence type="ECO:0000256" key="7">
    <source>
        <dbReference type="SAM" id="MobiDB-lite"/>
    </source>
</evidence>
<feature type="region of interest" description="Disordered" evidence="7">
    <location>
        <begin position="61"/>
        <end position="94"/>
    </location>
</feature>
<dbReference type="InterPro" id="IPR002781">
    <property type="entry name" value="TM_pro_TauE-like"/>
</dbReference>
<evidence type="ECO:0000256" key="8">
    <source>
        <dbReference type="SAM" id="Phobius"/>
    </source>
</evidence>
<dbReference type="EMBL" id="CAJHUC010000839">
    <property type="protein sequence ID" value="CAD7698493.1"/>
    <property type="molecule type" value="Genomic_DNA"/>
</dbReference>
<feature type="transmembrane region" description="Helical" evidence="8">
    <location>
        <begin position="271"/>
        <end position="290"/>
    </location>
</feature>
<feature type="transmembrane region" description="Helical" evidence="8">
    <location>
        <begin position="135"/>
        <end position="156"/>
    </location>
</feature>
<dbReference type="Proteomes" id="UP000708148">
    <property type="component" value="Unassembled WGS sequence"/>
</dbReference>
<name>A0A8S1IU91_9CHLO</name>
<evidence type="ECO:0000313" key="10">
    <source>
        <dbReference type="Proteomes" id="UP000708148"/>
    </source>
</evidence>
<evidence type="ECO:0000256" key="3">
    <source>
        <dbReference type="ARBA" id="ARBA00022475"/>
    </source>
</evidence>
<dbReference type="PANTHER" id="PTHR30269:SF37">
    <property type="entry name" value="MEMBRANE TRANSPORTER PROTEIN"/>
    <property type="match status" value="1"/>
</dbReference>
<keyword evidence="3" id="KW-1003">Cell membrane</keyword>
<sequence length="440" mass="46922">MQVHAPGSPARLRCPATLQRKCLHMSSHPCMPKLPLRISPVPLRCRLRKLVAVHGSRGRLDAPERSSVDVGESLEGDVDGPEPPESGNSANGANGTWAYDDDAYTAPDKIDANPAEGLLALLGEKLSSFELPFNYFIPFLIMGLVASVIGVAQSFVANPTLDAFSPDQLLHFQLPVQTAVFLAVFLQAVAGWGFALGAITGVALLGPGLTVKDAQAFVAVIAVAVDGGMFLPYLQTKSLDRKVVDPWVVGATLGTPLGVLALRYVDEQEALFALGLTTLAYCTYSAYNIIECYYSAGMGRNNNKEATNPDACKLPPDRYPALGTWLSGAFAGVLGGAFDAPGPPLVVFADLTGMANVPDLMKANLLAFFALDSQLVAVSDLLDDRFMEPFIWPSALLAMPTAIVANAIGKLCSKHIDQEKFRWVVLALLAGCGLHQMRII</sequence>
<feature type="transmembrane region" description="Helical" evidence="8">
    <location>
        <begin position="246"/>
        <end position="264"/>
    </location>
</feature>
<feature type="transmembrane region" description="Helical" evidence="8">
    <location>
        <begin position="390"/>
        <end position="409"/>
    </location>
</feature>
<keyword evidence="10" id="KW-1185">Reference proteome</keyword>
<gene>
    <name evidence="9" type="ORF">OSTQU699_LOCUS3854</name>
</gene>
<evidence type="ECO:0000256" key="6">
    <source>
        <dbReference type="ARBA" id="ARBA00023136"/>
    </source>
</evidence>
<feature type="compositionally biased region" description="Acidic residues" evidence="7">
    <location>
        <begin position="72"/>
        <end position="82"/>
    </location>
</feature>
<feature type="transmembrane region" description="Helical" evidence="8">
    <location>
        <begin position="216"/>
        <end position="234"/>
    </location>
</feature>
<reference evidence="9" key="1">
    <citation type="submission" date="2020-12" db="EMBL/GenBank/DDBJ databases">
        <authorList>
            <person name="Iha C."/>
        </authorList>
    </citation>
    <scope>NUCLEOTIDE SEQUENCE</scope>
</reference>
<evidence type="ECO:0000256" key="2">
    <source>
        <dbReference type="ARBA" id="ARBA00022448"/>
    </source>
</evidence>
<proteinExistence type="predicted"/>